<dbReference type="EMBL" id="FYDG01000002">
    <property type="protein sequence ID" value="SNB65684.1"/>
    <property type="molecule type" value="Genomic_DNA"/>
</dbReference>
<dbReference type="Proteomes" id="UP000198418">
    <property type="component" value="Unassembled WGS sequence"/>
</dbReference>
<gene>
    <name evidence="12" type="ORF">SAMN06265338_102285</name>
</gene>
<evidence type="ECO:0000313" key="13">
    <source>
        <dbReference type="Proteomes" id="UP000198418"/>
    </source>
</evidence>
<name>A0A212R115_RHOAC</name>
<dbReference type="GO" id="GO:0009146">
    <property type="term" value="P:purine nucleoside triphosphate catabolic process"/>
    <property type="evidence" value="ECO:0007669"/>
    <property type="project" value="UniProtKB-UniRule"/>
</dbReference>
<comment type="similarity">
    <text evidence="1 10 11">Belongs to the HAM1 NTPase family.</text>
</comment>
<organism evidence="12 13">
    <name type="scientific">Rhodoblastus acidophilus</name>
    <name type="common">Rhodopseudomonas acidophila</name>
    <dbReference type="NCBI Taxonomy" id="1074"/>
    <lineage>
        <taxon>Bacteria</taxon>
        <taxon>Pseudomonadati</taxon>
        <taxon>Pseudomonadota</taxon>
        <taxon>Alphaproteobacteria</taxon>
        <taxon>Hyphomicrobiales</taxon>
        <taxon>Rhodoblastaceae</taxon>
        <taxon>Rhodoblastus</taxon>
    </lineage>
</organism>
<dbReference type="SUPFAM" id="SSF52972">
    <property type="entry name" value="ITPase-like"/>
    <property type="match status" value="1"/>
</dbReference>
<comment type="cofactor">
    <cofactor evidence="10">
        <name>Mg(2+)</name>
        <dbReference type="ChEBI" id="CHEBI:18420"/>
    </cofactor>
    <text evidence="10">Binds 1 Mg(2+) ion per subunit.</text>
</comment>
<sequence length="207" mass="21754">MTRKLAGEIVIATHNPGKLREMRELLAPYGVEAVSAGELGLDEPEETGSDFLSNALIKARAAAKTANLPAFADDSGLCVEALGGAPGIYSARWAGESKDFAAAMARIEAETNASGSPSRRAHFVSALAVVWPDGEEATFEGKVFGELTFPPRGTAGFGYDPCFTPDGHSRTFGEMTAEEKHGLPADGSEALSHRARAFQMLAKALLG</sequence>
<feature type="binding site" evidence="10">
    <location>
        <position position="180"/>
    </location>
    <ligand>
        <name>substrate</name>
    </ligand>
</feature>
<feature type="binding site" evidence="10">
    <location>
        <position position="75"/>
    </location>
    <ligand>
        <name>substrate</name>
    </ligand>
</feature>
<dbReference type="FunFam" id="3.90.950.10:FF:000001">
    <property type="entry name" value="dITP/XTP pyrophosphatase"/>
    <property type="match status" value="1"/>
</dbReference>
<dbReference type="InterPro" id="IPR002637">
    <property type="entry name" value="RdgB/HAM1"/>
</dbReference>
<evidence type="ECO:0000256" key="7">
    <source>
        <dbReference type="ARBA" id="ARBA00023080"/>
    </source>
</evidence>
<feature type="binding site" evidence="10">
    <location>
        <begin position="193"/>
        <end position="194"/>
    </location>
    <ligand>
        <name>substrate</name>
    </ligand>
</feature>
<feature type="binding site" evidence="10">
    <location>
        <begin position="13"/>
        <end position="18"/>
    </location>
    <ligand>
        <name>substrate</name>
    </ligand>
</feature>
<dbReference type="GO" id="GO:0009117">
    <property type="term" value="P:nucleotide metabolic process"/>
    <property type="evidence" value="ECO:0007669"/>
    <property type="project" value="UniProtKB-KW"/>
</dbReference>
<evidence type="ECO:0000256" key="4">
    <source>
        <dbReference type="ARBA" id="ARBA00022741"/>
    </source>
</evidence>
<dbReference type="GO" id="GO:0036220">
    <property type="term" value="F:ITP diphosphatase activity"/>
    <property type="evidence" value="ECO:0007669"/>
    <property type="project" value="UniProtKB-UniRule"/>
</dbReference>
<feature type="binding site" evidence="10">
    <location>
        <begin position="157"/>
        <end position="160"/>
    </location>
    <ligand>
        <name>substrate</name>
    </ligand>
</feature>
<evidence type="ECO:0000256" key="6">
    <source>
        <dbReference type="ARBA" id="ARBA00022842"/>
    </source>
</evidence>
<keyword evidence="5 10" id="KW-0378">Hydrolase</keyword>
<evidence type="ECO:0000256" key="2">
    <source>
        <dbReference type="ARBA" id="ARBA00011738"/>
    </source>
</evidence>
<dbReference type="RefSeq" id="WP_088519809.1">
    <property type="nucleotide sequence ID" value="NZ_FYDG01000002.1"/>
</dbReference>
<dbReference type="GO" id="GO:0035870">
    <property type="term" value="F:dITP diphosphatase activity"/>
    <property type="evidence" value="ECO:0007669"/>
    <property type="project" value="UniProtKB-UniRule"/>
</dbReference>
<evidence type="ECO:0000256" key="3">
    <source>
        <dbReference type="ARBA" id="ARBA00022723"/>
    </source>
</evidence>
<feature type="binding site" evidence="10">
    <location>
        <position position="74"/>
    </location>
    <ligand>
        <name>Mg(2+)</name>
        <dbReference type="ChEBI" id="CHEBI:18420"/>
    </ligand>
</feature>
<feature type="active site" description="Proton acceptor" evidence="10">
    <location>
        <position position="74"/>
    </location>
</feature>
<dbReference type="GO" id="GO:0000166">
    <property type="term" value="F:nucleotide binding"/>
    <property type="evidence" value="ECO:0007669"/>
    <property type="project" value="UniProtKB-KW"/>
</dbReference>
<accession>A0A212R115</accession>
<dbReference type="CDD" id="cd00515">
    <property type="entry name" value="HAM1"/>
    <property type="match status" value="1"/>
</dbReference>
<dbReference type="PANTHER" id="PTHR11067">
    <property type="entry name" value="INOSINE TRIPHOSPHATE PYROPHOSPHATASE/HAM1 PROTEIN"/>
    <property type="match status" value="1"/>
</dbReference>
<evidence type="ECO:0000256" key="11">
    <source>
        <dbReference type="RuleBase" id="RU003781"/>
    </source>
</evidence>
<dbReference type="Pfam" id="PF01725">
    <property type="entry name" value="Ham1p_like"/>
    <property type="match status" value="1"/>
</dbReference>
<dbReference type="HAMAP" id="MF_01405">
    <property type="entry name" value="Non_canon_purine_NTPase"/>
    <property type="match status" value="1"/>
</dbReference>
<comment type="catalytic activity">
    <reaction evidence="9 10">
        <text>XTP + H2O = XMP + diphosphate + H(+)</text>
        <dbReference type="Rhea" id="RHEA:28610"/>
        <dbReference type="ChEBI" id="CHEBI:15377"/>
        <dbReference type="ChEBI" id="CHEBI:15378"/>
        <dbReference type="ChEBI" id="CHEBI:33019"/>
        <dbReference type="ChEBI" id="CHEBI:57464"/>
        <dbReference type="ChEBI" id="CHEBI:61314"/>
        <dbReference type="EC" id="3.6.1.66"/>
    </reaction>
</comment>
<reference evidence="13" key="1">
    <citation type="submission" date="2017-06" db="EMBL/GenBank/DDBJ databases">
        <authorList>
            <person name="Varghese N."/>
            <person name="Submissions S."/>
        </authorList>
    </citation>
    <scope>NUCLEOTIDE SEQUENCE [LARGE SCALE GENOMIC DNA]</scope>
    <source>
        <strain evidence="13">DSM 137</strain>
    </source>
</reference>
<keyword evidence="6 10" id="KW-0460">Magnesium</keyword>
<dbReference type="OrthoDB" id="9807456at2"/>
<keyword evidence="3 10" id="KW-0479">Metal-binding</keyword>
<dbReference type="GO" id="GO:0046872">
    <property type="term" value="F:metal ion binding"/>
    <property type="evidence" value="ECO:0007669"/>
    <property type="project" value="UniProtKB-KW"/>
</dbReference>
<keyword evidence="7 10" id="KW-0546">Nucleotide metabolism</keyword>
<evidence type="ECO:0000313" key="12">
    <source>
        <dbReference type="EMBL" id="SNB65684.1"/>
    </source>
</evidence>
<dbReference type="GO" id="GO:0017111">
    <property type="term" value="F:ribonucleoside triphosphate phosphatase activity"/>
    <property type="evidence" value="ECO:0007669"/>
    <property type="project" value="InterPro"/>
</dbReference>
<dbReference type="GO" id="GO:0036222">
    <property type="term" value="F:XTP diphosphatase activity"/>
    <property type="evidence" value="ECO:0007669"/>
    <property type="project" value="UniProtKB-UniRule"/>
</dbReference>
<comment type="subunit">
    <text evidence="2 10">Homodimer.</text>
</comment>
<evidence type="ECO:0000256" key="8">
    <source>
        <dbReference type="ARBA" id="ARBA00051875"/>
    </source>
</evidence>
<evidence type="ECO:0000256" key="5">
    <source>
        <dbReference type="ARBA" id="ARBA00022801"/>
    </source>
</evidence>
<dbReference type="AlphaFoldDB" id="A0A212R115"/>
<dbReference type="Gene3D" id="3.90.950.10">
    <property type="match status" value="1"/>
</dbReference>
<keyword evidence="4 10" id="KW-0547">Nucleotide-binding</keyword>
<dbReference type="GO" id="GO:0005829">
    <property type="term" value="C:cytosol"/>
    <property type="evidence" value="ECO:0007669"/>
    <property type="project" value="TreeGrafter"/>
</dbReference>
<feature type="binding site" evidence="10">
    <location>
        <position position="45"/>
    </location>
    <ligand>
        <name>Mg(2+)</name>
        <dbReference type="ChEBI" id="CHEBI:18420"/>
    </ligand>
</feature>
<comment type="function">
    <text evidence="10">Pyrophosphatase that catalyzes the hydrolysis of nucleoside triphosphates to their monophosphate derivatives, with a high preference for the non-canonical purine nucleotides XTP (xanthosine triphosphate), dITP (deoxyinosine triphosphate) and ITP. Seems to function as a house-cleaning enzyme that removes non-canonical purine nucleotides from the nucleotide pool, thus preventing their incorporation into DNA/RNA and avoiding chromosomal lesions.</text>
</comment>
<dbReference type="InterPro" id="IPR020922">
    <property type="entry name" value="dITP/XTP_pyrophosphatase"/>
</dbReference>
<evidence type="ECO:0000256" key="10">
    <source>
        <dbReference type="HAMAP-Rule" id="MF_01405"/>
    </source>
</evidence>
<dbReference type="PANTHER" id="PTHR11067:SF9">
    <property type="entry name" value="INOSINE TRIPHOSPHATE PYROPHOSPHATASE"/>
    <property type="match status" value="1"/>
</dbReference>
<dbReference type="EC" id="3.6.1.66" evidence="10"/>
<protein>
    <recommendedName>
        <fullName evidence="10">dITP/XTP pyrophosphatase</fullName>
        <ecNumber evidence="10">3.6.1.66</ecNumber>
    </recommendedName>
    <alternativeName>
        <fullName evidence="10">Non-canonical purine NTP pyrophosphatase</fullName>
    </alternativeName>
    <alternativeName>
        <fullName evidence="10">Non-standard purine NTP pyrophosphatase</fullName>
    </alternativeName>
    <alternativeName>
        <fullName evidence="10">Nucleoside-triphosphate diphosphatase</fullName>
    </alternativeName>
    <alternativeName>
        <fullName evidence="10">Nucleoside-triphosphate pyrophosphatase</fullName>
        <shortName evidence="10">NTPase</shortName>
    </alternativeName>
</protein>
<comment type="catalytic activity">
    <reaction evidence="8 10">
        <text>dITP + H2O = dIMP + diphosphate + H(+)</text>
        <dbReference type="Rhea" id="RHEA:28342"/>
        <dbReference type="ChEBI" id="CHEBI:15377"/>
        <dbReference type="ChEBI" id="CHEBI:15378"/>
        <dbReference type="ChEBI" id="CHEBI:33019"/>
        <dbReference type="ChEBI" id="CHEBI:61194"/>
        <dbReference type="ChEBI" id="CHEBI:61382"/>
        <dbReference type="EC" id="3.6.1.66"/>
    </reaction>
</comment>
<dbReference type="InterPro" id="IPR029001">
    <property type="entry name" value="ITPase-like_fam"/>
</dbReference>
<evidence type="ECO:0000256" key="1">
    <source>
        <dbReference type="ARBA" id="ARBA00008023"/>
    </source>
</evidence>
<proteinExistence type="inferred from homology"/>
<dbReference type="NCBIfam" id="TIGR00042">
    <property type="entry name" value="RdgB/HAM1 family non-canonical purine NTP pyrophosphatase"/>
    <property type="match status" value="1"/>
</dbReference>
<evidence type="ECO:0000256" key="9">
    <source>
        <dbReference type="ARBA" id="ARBA00052017"/>
    </source>
</evidence>
<keyword evidence="13" id="KW-1185">Reference proteome</keyword>
<comment type="catalytic activity">
    <reaction evidence="10">
        <text>ITP + H2O = IMP + diphosphate + H(+)</text>
        <dbReference type="Rhea" id="RHEA:29399"/>
        <dbReference type="ChEBI" id="CHEBI:15377"/>
        <dbReference type="ChEBI" id="CHEBI:15378"/>
        <dbReference type="ChEBI" id="CHEBI:33019"/>
        <dbReference type="ChEBI" id="CHEBI:58053"/>
        <dbReference type="ChEBI" id="CHEBI:61402"/>
        <dbReference type="EC" id="3.6.1.66"/>
    </reaction>
</comment>